<accession>A0ABV2NU77</accession>
<evidence type="ECO:0000313" key="1">
    <source>
        <dbReference type="EMBL" id="MET3870077.1"/>
    </source>
</evidence>
<dbReference type="EMBL" id="JBEPNW010000008">
    <property type="protein sequence ID" value="MET3870077.1"/>
    <property type="molecule type" value="Genomic_DNA"/>
</dbReference>
<name>A0ABV2NU77_9HYPH</name>
<keyword evidence="2" id="KW-1185">Reference proteome</keyword>
<sequence length="104" mass="12041">MAKITVLWRECPRQKIKMDRRYQPPEPYESQAEVDLPEFVRGSDVAEMLIEANVENDPESWDAFDYVVEILAPARIAGRYAVEVVMEPRCVAIELNDEDERRAA</sequence>
<organism evidence="1 2">
    <name type="scientific">Methylobacterium radiotolerans</name>
    <dbReference type="NCBI Taxonomy" id="31998"/>
    <lineage>
        <taxon>Bacteria</taxon>
        <taxon>Pseudomonadati</taxon>
        <taxon>Pseudomonadota</taxon>
        <taxon>Alphaproteobacteria</taxon>
        <taxon>Hyphomicrobiales</taxon>
        <taxon>Methylobacteriaceae</taxon>
        <taxon>Methylobacterium</taxon>
    </lineage>
</organism>
<comment type="caution">
    <text evidence="1">The sequence shown here is derived from an EMBL/GenBank/DDBJ whole genome shotgun (WGS) entry which is preliminary data.</text>
</comment>
<reference evidence="1 2" key="1">
    <citation type="submission" date="2024-06" db="EMBL/GenBank/DDBJ databases">
        <title>Genomics of switchgrass bacterial isolates.</title>
        <authorList>
            <person name="Shade A."/>
        </authorList>
    </citation>
    <scope>NUCLEOTIDE SEQUENCE [LARGE SCALE GENOMIC DNA]</scope>
    <source>
        <strain evidence="1 2">PvP084</strain>
    </source>
</reference>
<protein>
    <submittedName>
        <fullName evidence="1">Uncharacterized protein</fullName>
    </submittedName>
</protein>
<evidence type="ECO:0000313" key="2">
    <source>
        <dbReference type="Proteomes" id="UP001549119"/>
    </source>
</evidence>
<gene>
    <name evidence="1" type="ORF">ABIC20_007462</name>
</gene>
<dbReference type="RefSeq" id="WP_209651189.1">
    <property type="nucleotide sequence ID" value="NZ_JBEPNV010000005.1"/>
</dbReference>
<dbReference type="Proteomes" id="UP001549119">
    <property type="component" value="Unassembled WGS sequence"/>
</dbReference>
<proteinExistence type="predicted"/>